<dbReference type="AlphaFoldDB" id="A0A9N9WAQ6"/>
<name>A0A9N9WAQ6_9NEOP</name>
<dbReference type="Proteomes" id="UP001153714">
    <property type="component" value="Chromosome 11"/>
</dbReference>
<reference evidence="1" key="2">
    <citation type="submission" date="2022-10" db="EMBL/GenBank/DDBJ databases">
        <authorList>
            <consortium name="ENA_rothamsted_submissions"/>
            <consortium name="culmorum"/>
            <person name="King R."/>
        </authorList>
    </citation>
    <scope>NUCLEOTIDE SEQUENCE</scope>
</reference>
<evidence type="ECO:0000313" key="2">
    <source>
        <dbReference type="Proteomes" id="UP001153714"/>
    </source>
</evidence>
<keyword evidence="2" id="KW-1185">Reference proteome</keyword>
<sequence>MVVFLDIDKFLTRKDFSLLKRTKWPWKRTHFILATKCHNCKTYTDTNLGIPTHFVIFSDRQIIRLLNRKFFWCQTCLLFTIYDHFLDDECEYCYK</sequence>
<protein>
    <submittedName>
        <fullName evidence="1">Uncharacterized protein</fullName>
    </submittedName>
</protein>
<accession>A0A9N9WAQ6</accession>
<dbReference type="EMBL" id="OU893342">
    <property type="protein sequence ID" value="CAG9783634.1"/>
    <property type="molecule type" value="Genomic_DNA"/>
</dbReference>
<reference evidence="1" key="1">
    <citation type="submission" date="2021-12" db="EMBL/GenBank/DDBJ databases">
        <authorList>
            <person name="King R."/>
        </authorList>
    </citation>
    <scope>NUCLEOTIDE SEQUENCE</scope>
</reference>
<proteinExistence type="predicted"/>
<organism evidence="1 2">
    <name type="scientific">Diatraea saccharalis</name>
    <name type="common">sugarcane borer</name>
    <dbReference type="NCBI Taxonomy" id="40085"/>
    <lineage>
        <taxon>Eukaryota</taxon>
        <taxon>Metazoa</taxon>
        <taxon>Ecdysozoa</taxon>
        <taxon>Arthropoda</taxon>
        <taxon>Hexapoda</taxon>
        <taxon>Insecta</taxon>
        <taxon>Pterygota</taxon>
        <taxon>Neoptera</taxon>
        <taxon>Endopterygota</taxon>
        <taxon>Lepidoptera</taxon>
        <taxon>Glossata</taxon>
        <taxon>Ditrysia</taxon>
        <taxon>Pyraloidea</taxon>
        <taxon>Crambidae</taxon>
        <taxon>Crambinae</taxon>
        <taxon>Diatraea</taxon>
    </lineage>
</organism>
<evidence type="ECO:0000313" key="1">
    <source>
        <dbReference type="EMBL" id="CAG9783634.1"/>
    </source>
</evidence>
<dbReference type="OrthoDB" id="7191230at2759"/>
<gene>
    <name evidence="1" type="ORF">DIATSA_LOCUS1796</name>
</gene>